<feature type="non-terminal residue" evidence="1">
    <location>
        <position position="1"/>
    </location>
</feature>
<reference evidence="1" key="1">
    <citation type="submission" date="2023-10" db="EMBL/GenBank/DDBJ databases">
        <title>Genome assembly of Pristionchus species.</title>
        <authorList>
            <person name="Yoshida K."/>
            <person name="Sommer R.J."/>
        </authorList>
    </citation>
    <scope>NUCLEOTIDE SEQUENCE</scope>
    <source>
        <strain evidence="1">RS0144</strain>
    </source>
</reference>
<comment type="caution">
    <text evidence="1">The sequence shown here is derived from an EMBL/GenBank/DDBJ whole genome shotgun (WGS) entry which is preliminary data.</text>
</comment>
<name>A0AAV5STE0_9BILA</name>
<gene>
    <name evidence="1" type="ORF">PENTCL1PPCAC_8782</name>
</gene>
<evidence type="ECO:0000313" key="2">
    <source>
        <dbReference type="Proteomes" id="UP001432027"/>
    </source>
</evidence>
<accession>A0AAV5STE0</accession>
<sequence>VYIDKSLIGSIQGLVLKGIHKNHVAIFIKLNVEPIEPSLKRLDRSVLILQCFAGKSQGNLIPFGKTYSPCDLTNGRTLFTINTEESSLLPPLHFKDVSCFYIAGINHKQQLIGKIKCKKSGKYYEMKADLPDEYVEKPKPKKDDTAAKRTMDEIKQELKVLRDTGRTSEHDAKAIQDATVRDALLGKSSELAVVLGQYSSKFLNDYVVKKIRGRGCVFEAHEADVEMLKMMGLPRGSLSYFKSDSVCSCATTLCVTGLMKIKQLNPEIFPE</sequence>
<protein>
    <submittedName>
        <fullName evidence="1">Uncharacterized protein</fullName>
    </submittedName>
</protein>
<organism evidence="1 2">
    <name type="scientific">Pristionchus entomophagus</name>
    <dbReference type="NCBI Taxonomy" id="358040"/>
    <lineage>
        <taxon>Eukaryota</taxon>
        <taxon>Metazoa</taxon>
        <taxon>Ecdysozoa</taxon>
        <taxon>Nematoda</taxon>
        <taxon>Chromadorea</taxon>
        <taxon>Rhabditida</taxon>
        <taxon>Rhabditina</taxon>
        <taxon>Diplogasteromorpha</taxon>
        <taxon>Diplogasteroidea</taxon>
        <taxon>Neodiplogasteridae</taxon>
        <taxon>Pristionchus</taxon>
    </lineage>
</organism>
<dbReference type="EMBL" id="BTSX01000002">
    <property type="protein sequence ID" value="GMS86607.1"/>
    <property type="molecule type" value="Genomic_DNA"/>
</dbReference>
<evidence type="ECO:0000313" key="1">
    <source>
        <dbReference type="EMBL" id="GMS86607.1"/>
    </source>
</evidence>
<keyword evidence="2" id="KW-1185">Reference proteome</keyword>
<dbReference type="Proteomes" id="UP001432027">
    <property type="component" value="Unassembled WGS sequence"/>
</dbReference>
<dbReference type="AlphaFoldDB" id="A0AAV5STE0"/>
<proteinExistence type="predicted"/>